<evidence type="ECO:0000313" key="3">
    <source>
        <dbReference type="Proteomes" id="UP000718571"/>
    </source>
</evidence>
<dbReference type="EMBL" id="JADFAR010000006">
    <property type="protein sequence ID" value="MBE5728345.1"/>
    <property type="molecule type" value="Genomic_DNA"/>
</dbReference>
<protein>
    <submittedName>
        <fullName evidence="2">Uncharacterized protein</fullName>
    </submittedName>
</protein>
<proteinExistence type="predicted"/>
<evidence type="ECO:0000256" key="1">
    <source>
        <dbReference type="SAM" id="Phobius"/>
    </source>
</evidence>
<sequence>MSLKSIGLVILIVALLGLLIYSFYDHLLIPNECLGESLFVSNSSEYCVPYSVNAVIEGGSLHAANFILSNGKPFLTIWTENLTEPGDKYLFSAIPDTFAVHMSYTSNATLDVMIMTNQQYVRWAESNETVLSYIFRDINSTSSFWFNDSEGCAAYVMIIKSENNVPFEISPNEQALYDPSNSATGACS</sequence>
<feature type="transmembrane region" description="Helical" evidence="1">
    <location>
        <begin position="6"/>
        <end position="24"/>
    </location>
</feature>
<keyword evidence="1" id="KW-1133">Transmembrane helix</keyword>
<name>A0A8T3V019_9ARCH</name>
<keyword evidence="1" id="KW-0812">Transmembrane</keyword>
<organism evidence="2 3">
    <name type="scientific">Candidatus Acidifodinimicrobium mancum</name>
    <dbReference type="NCBI Taxonomy" id="2898728"/>
    <lineage>
        <taxon>Archaea</taxon>
        <taxon>Candidatus Parvarchaeota</taxon>
        <taxon>Candidatus Acidifodinimicrobiaceae</taxon>
        <taxon>Candidatus Acidifodinimicrobium</taxon>
    </lineage>
</organism>
<comment type="caution">
    <text evidence="2">The sequence shown here is derived from an EMBL/GenBank/DDBJ whole genome shotgun (WGS) entry which is preliminary data.</text>
</comment>
<gene>
    <name evidence="2" type="ORF">IHE51_00610</name>
</gene>
<evidence type="ECO:0000313" key="2">
    <source>
        <dbReference type="EMBL" id="MBE5728345.1"/>
    </source>
</evidence>
<reference evidence="2 3" key="1">
    <citation type="submission" date="2020-09" db="EMBL/GenBank/DDBJ databases">
        <title>Genomic characterization of a novel Parvarchaeota family in acid mine drainage sediments.</title>
        <authorList>
            <person name="Luo Z.-H."/>
        </authorList>
    </citation>
    <scope>NUCLEOTIDE SEQUENCE [LARGE SCALE GENOMIC DNA]</scope>
    <source>
        <strain evidence="2">MAS1_bins.189</strain>
    </source>
</reference>
<dbReference type="AlphaFoldDB" id="A0A8T3V019"/>
<dbReference type="Proteomes" id="UP000718571">
    <property type="component" value="Unassembled WGS sequence"/>
</dbReference>
<keyword evidence="1" id="KW-0472">Membrane</keyword>
<accession>A0A8T3V019</accession>